<proteinExistence type="predicted"/>
<reference evidence="1 2" key="1">
    <citation type="submission" date="2024-01" db="EMBL/GenBank/DDBJ databases">
        <title>The complete chloroplast genome sequence of Lithospermum erythrorhizon: insights into the phylogenetic relationship among Boraginaceae species and the maternal lineages of purple gromwells.</title>
        <authorList>
            <person name="Okada T."/>
            <person name="Watanabe K."/>
        </authorList>
    </citation>
    <scope>NUCLEOTIDE SEQUENCE [LARGE SCALE GENOMIC DNA]</scope>
</reference>
<keyword evidence="2" id="KW-1185">Reference proteome</keyword>
<accession>A0AAV3R088</accession>
<evidence type="ECO:0000313" key="2">
    <source>
        <dbReference type="Proteomes" id="UP001454036"/>
    </source>
</evidence>
<organism evidence="1 2">
    <name type="scientific">Lithospermum erythrorhizon</name>
    <name type="common">Purple gromwell</name>
    <name type="synonym">Lithospermum officinale var. erythrorhizon</name>
    <dbReference type="NCBI Taxonomy" id="34254"/>
    <lineage>
        <taxon>Eukaryota</taxon>
        <taxon>Viridiplantae</taxon>
        <taxon>Streptophyta</taxon>
        <taxon>Embryophyta</taxon>
        <taxon>Tracheophyta</taxon>
        <taxon>Spermatophyta</taxon>
        <taxon>Magnoliopsida</taxon>
        <taxon>eudicotyledons</taxon>
        <taxon>Gunneridae</taxon>
        <taxon>Pentapetalae</taxon>
        <taxon>asterids</taxon>
        <taxon>lamiids</taxon>
        <taxon>Boraginales</taxon>
        <taxon>Boraginaceae</taxon>
        <taxon>Boraginoideae</taxon>
        <taxon>Lithospermeae</taxon>
        <taxon>Lithospermum</taxon>
    </lineage>
</organism>
<gene>
    <name evidence="1" type="ORF">LIER_40815</name>
</gene>
<dbReference type="EMBL" id="BAABME010024198">
    <property type="protein sequence ID" value="GAA0169705.1"/>
    <property type="molecule type" value="Genomic_DNA"/>
</dbReference>
<protein>
    <submittedName>
        <fullName evidence="1">Uncharacterized protein</fullName>
    </submittedName>
</protein>
<name>A0AAV3R088_LITER</name>
<comment type="caution">
    <text evidence="1">The sequence shown here is derived from an EMBL/GenBank/DDBJ whole genome shotgun (WGS) entry which is preliminary data.</text>
</comment>
<sequence length="219" mass="25052">MTKPIFSERVDGDKRYLQISDDTLMAITELPVYEPLLGGLAEPWPKLGRADYESDGWTDTKSFDQRDVIILYTLLHKNYSLATEVIPSQLLRTRISSGETSWGTDLRLRVEFAYTQGYWEWAEDVLRRCKDILIDADLHNVVYASLYTYDCLPYIIRAFCESWSPSTNTLFTATGESSISLWDLHKLGDLSILGQLFDDVVPSARELMDDTCETESKLP</sequence>
<dbReference type="Proteomes" id="UP001454036">
    <property type="component" value="Unassembled WGS sequence"/>
</dbReference>
<dbReference type="AlphaFoldDB" id="A0AAV3R088"/>
<evidence type="ECO:0000313" key="1">
    <source>
        <dbReference type="EMBL" id="GAA0169705.1"/>
    </source>
</evidence>